<proteinExistence type="predicted"/>
<reference evidence="2 3" key="1">
    <citation type="journal article" date="2024" name="Plant J.">
        <title>Genome sequences and population genomics reveal climatic adaptation and genomic divergence between two closely related sweetgum species.</title>
        <authorList>
            <person name="Xu W.Q."/>
            <person name="Ren C.Q."/>
            <person name="Zhang X.Y."/>
            <person name="Comes H.P."/>
            <person name="Liu X.H."/>
            <person name="Li Y.G."/>
            <person name="Kettle C.J."/>
            <person name="Jalonen R."/>
            <person name="Gaisberger H."/>
            <person name="Ma Y.Z."/>
            <person name="Qiu Y.X."/>
        </authorList>
    </citation>
    <scope>NUCLEOTIDE SEQUENCE [LARGE SCALE GENOMIC DNA]</scope>
    <source>
        <strain evidence="2">Hangzhou</strain>
    </source>
</reference>
<sequence length="364" mass="39846">MEANICDINHLDGDVLLPPRKRLLAGLKKQSSDGPLRILLPATTSSELDTRLNNLLGSHLNNPSRSPEEIVEATRSAAIAAAKVAEAARAAAEEKAAIASKAVAAAKSALELVASVSEETGRKERYSKKNKLKKHVPVQLLYKKHQPIENYRTDEELARKLHRAMNSSPRISKNSSSSDWKNHKHKKPKISPMIEKTRVSNGGIVLEGNPHSTCSGNAVPREVDSEGSSREVCTIKVDEKASKFSKADQLEMDSGEAGYSHSKEKNREALDDTYTTGRKRGRIKLKKLPLSICTFRDQANPNELKSASSPLTEETRGKPMAGNMPLFPVESSADGVMSVEAASTWKCQDFKAPQCVKQNKIMQS</sequence>
<dbReference type="EMBL" id="JBBPBK010000005">
    <property type="protein sequence ID" value="KAK9284561.1"/>
    <property type="molecule type" value="Genomic_DNA"/>
</dbReference>
<organism evidence="2 3">
    <name type="scientific">Liquidambar formosana</name>
    <name type="common">Formosan gum</name>
    <dbReference type="NCBI Taxonomy" id="63359"/>
    <lineage>
        <taxon>Eukaryota</taxon>
        <taxon>Viridiplantae</taxon>
        <taxon>Streptophyta</taxon>
        <taxon>Embryophyta</taxon>
        <taxon>Tracheophyta</taxon>
        <taxon>Spermatophyta</taxon>
        <taxon>Magnoliopsida</taxon>
        <taxon>eudicotyledons</taxon>
        <taxon>Gunneridae</taxon>
        <taxon>Pentapetalae</taxon>
        <taxon>Saxifragales</taxon>
        <taxon>Altingiaceae</taxon>
        <taxon>Liquidambar</taxon>
    </lineage>
</organism>
<comment type="caution">
    <text evidence="2">The sequence shown here is derived from an EMBL/GenBank/DDBJ whole genome shotgun (WGS) entry which is preliminary data.</text>
</comment>
<evidence type="ECO:0000313" key="3">
    <source>
        <dbReference type="Proteomes" id="UP001415857"/>
    </source>
</evidence>
<protein>
    <submittedName>
        <fullName evidence="2">Uncharacterized protein</fullName>
    </submittedName>
</protein>
<keyword evidence="3" id="KW-1185">Reference proteome</keyword>
<feature type="region of interest" description="Disordered" evidence="1">
    <location>
        <begin position="207"/>
        <end position="226"/>
    </location>
</feature>
<evidence type="ECO:0000256" key="1">
    <source>
        <dbReference type="SAM" id="MobiDB-lite"/>
    </source>
</evidence>
<evidence type="ECO:0000313" key="2">
    <source>
        <dbReference type="EMBL" id="KAK9284561.1"/>
    </source>
</evidence>
<dbReference type="Proteomes" id="UP001415857">
    <property type="component" value="Unassembled WGS sequence"/>
</dbReference>
<feature type="compositionally biased region" description="Polar residues" evidence="1">
    <location>
        <begin position="301"/>
        <end position="312"/>
    </location>
</feature>
<dbReference type="PANTHER" id="PTHR35477">
    <property type="entry name" value="OS06G0728500 PROTEIN"/>
    <property type="match status" value="1"/>
</dbReference>
<dbReference type="AlphaFoldDB" id="A0AAP0X0S9"/>
<feature type="compositionally biased region" description="Low complexity" evidence="1">
    <location>
        <begin position="167"/>
        <end position="178"/>
    </location>
</feature>
<dbReference type="PANTHER" id="PTHR35477:SF1">
    <property type="entry name" value="OS06G0728500 PROTEIN"/>
    <property type="match status" value="1"/>
</dbReference>
<feature type="region of interest" description="Disordered" evidence="1">
    <location>
        <begin position="301"/>
        <end position="322"/>
    </location>
</feature>
<accession>A0AAP0X0S9</accession>
<gene>
    <name evidence="2" type="ORF">L1049_023736</name>
</gene>
<name>A0AAP0X0S9_LIQFO</name>
<feature type="region of interest" description="Disordered" evidence="1">
    <location>
        <begin position="165"/>
        <end position="188"/>
    </location>
</feature>